<gene>
    <name evidence="16" type="ORF">EV700_0616</name>
</gene>
<feature type="transmembrane region" description="Helical" evidence="12">
    <location>
        <begin position="187"/>
        <end position="208"/>
    </location>
</feature>
<dbReference type="CDD" id="cd00082">
    <property type="entry name" value="HisKA"/>
    <property type="match status" value="1"/>
</dbReference>
<dbReference type="PANTHER" id="PTHR45339">
    <property type="entry name" value="HYBRID SIGNAL TRANSDUCTION HISTIDINE KINASE J"/>
    <property type="match status" value="1"/>
</dbReference>
<evidence type="ECO:0000256" key="10">
    <source>
        <dbReference type="ARBA" id="ARBA00068150"/>
    </source>
</evidence>
<dbReference type="AlphaFoldDB" id="A0A4Q7ZCP2"/>
<dbReference type="SUPFAM" id="SSF52172">
    <property type="entry name" value="CheY-like"/>
    <property type="match status" value="2"/>
</dbReference>
<dbReference type="GO" id="GO:0071474">
    <property type="term" value="P:cellular hyperosmotic response"/>
    <property type="evidence" value="ECO:0007669"/>
    <property type="project" value="TreeGrafter"/>
</dbReference>
<dbReference type="EMBL" id="SHKX01000010">
    <property type="protein sequence ID" value="RZU47649.1"/>
    <property type="molecule type" value="Genomic_DNA"/>
</dbReference>
<dbReference type="SUPFAM" id="SSF47384">
    <property type="entry name" value="Homodimeric domain of signal transducing histidine kinase"/>
    <property type="match status" value="1"/>
</dbReference>
<keyword evidence="12" id="KW-0472">Membrane</keyword>
<keyword evidence="5" id="KW-0547">Nucleotide-binding</keyword>
<feature type="transmembrane region" description="Helical" evidence="12">
    <location>
        <begin position="215"/>
        <end position="232"/>
    </location>
</feature>
<evidence type="ECO:0000313" key="16">
    <source>
        <dbReference type="EMBL" id="RZU47649.1"/>
    </source>
</evidence>
<keyword evidence="12" id="KW-1133">Transmembrane helix</keyword>
<feature type="transmembrane region" description="Helical" evidence="12">
    <location>
        <begin position="336"/>
        <end position="355"/>
    </location>
</feature>
<dbReference type="CDD" id="cd17546">
    <property type="entry name" value="REC_hyHK_CKI1_RcsC-like"/>
    <property type="match status" value="1"/>
</dbReference>
<dbReference type="CDD" id="cd00156">
    <property type="entry name" value="REC"/>
    <property type="match status" value="1"/>
</dbReference>
<feature type="transmembrane region" description="Helical" evidence="12">
    <location>
        <begin position="252"/>
        <end position="271"/>
    </location>
</feature>
<evidence type="ECO:0000256" key="12">
    <source>
        <dbReference type="SAM" id="Phobius"/>
    </source>
</evidence>
<evidence type="ECO:0000256" key="1">
    <source>
        <dbReference type="ARBA" id="ARBA00000085"/>
    </source>
</evidence>
<dbReference type="Pfam" id="PF00512">
    <property type="entry name" value="HisKA"/>
    <property type="match status" value="1"/>
</dbReference>
<dbReference type="FunFam" id="3.30.565.10:FF:000010">
    <property type="entry name" value="Sensor histidine kinase RcsC"/>
    <property type="match status" value="1"/>
</dbReference>
<dbReference type="SMART" id="SM00448">
    <property type="entry name" value="REC"/>
    <property type="match status" value="2"/>
</dbReference>
<dbReference type="SMART" id="SM00387">
    <property type="entry name" value="HATPase_c"/>
    <property type="match status" value="1"/>
</dbReference>
<dbReference type="PROSITE" id="PS50110">
    <property type="entry name" value="RESPONSE_REGULATORY"/>
    <property type="match status" value="2"/>
</dbReference>
<feature type="transmembrane region" description="Helical" evidence="12">
    <location>
        <begin position="283"/>
        <end position="301"/>
    </location>
</feature>
<proteinExistence type="predicted"/>
<protein>
    <recommendedName>
        <fullName evidence="10">Sensory/regulatory protein RpfC</fullName>
        <ecNumber evidence="2">2.7.13.3</ecNumber>
    </recommendedName>
</protein>
<dbReference type="SMART" id="SM00388">
    <property type="entry name" value="HisKA"/>
    <property type="match status" value="1"/>
</dbReference>
<dbReference type="EC" id="2.7.13.3" evidence="2"/>
<dbReference type="Gene3D" id="2.60.40.2380">
    <property type="match status" value="1"/>
</dbReference>
<evidence type="ECO:0000256" key="4">
    <source>
        <dbReference type="ARBA" id="ARBA00022679"/>
    </source>
</evidence>
<keyword evidence="13" id="KW-0732">Signal</keyword>
<dbReference type="Gene3D" id="3.40.50.2300">
    <property type="match status" value="2"/>
</dbReference>
<dbReference type="Gene3D" id="1.10.287.130">
    <property type="match status" value="1"/>
</dbReference>
<dbReference type="GO" id="GO:0000155">
    <property type="term" value="F:phosphorelay sensor kinase activity"/>
    <property type="evidence" value="ECO:0007669"/>
    <property type="project" value="InterPro"/>
</dbReference>
<dbReference type="InterPro" id="IPR011623">
    <property type="entry name" value="7TMR_DISM_rcpt_extracell_dom1"/>
</dbReference>
<feature type="domain" description="Response regulatory" evidence="15">
    <location>
        <begin position="694"/>
        <end position="815"/>
    </location>
</feature>
<dbReference type="InterPro" id="IPR011622">
    <property type="entry name" value="7TMR_DISM_rcpt_extracell_dom2"/>
</dbReference>
<evidence type="ECO:0000256" key="5">
    <source>
        <dbReference type="ARBA" id="ARBA00022741"/>
    </source>
</evidence>
<evidence type="ECO:0000256" key="11">
    <source>
        <dbReference type="PROSITE-ProRule" id="PRU00169"/>
    </source>
</evidence>
<evidence type="ECO:0000256" key="8">
    <source>
        <dbReference type="ARBA" id="ARBA00023012"/>
    </source>
</evidence>
<keyword evidence="3 11" id="KW-0597">Phosphoprotein</keyword>
<feature type="domain" description="Response regulatory" evidence="15">
    <location>
        <begin position="842"/>
        <end position="963"/>
    </location>
</feature>
<comment type="caution">
    <text evidence="16">The sequence shown here is derived from an EMBL/GenBank/DDBJ whole genome shotgun (WGS) entry which is preliminary data.</text>
</comment>
<comment type="subunit">
    <text evidence="9">At low DSF concentrations, interacts with RpfF.</text>
</comment>
<dbReference type="FunFam" id="1.10.287.130:FF:000002">
    <property type="entry name" value="Two-component osmosensing histidine kinase"/>
    <property type="match status" value="1"/>
</dbReference>
<evidence type="ECO:0000256" key="7">
    <source>
        <dbReference type="ARBA" id="ARBA00022840"/>
    </source>
</evidence>
<dbReference type="Pfam" id="PF07695">
    <property type="entry name" value="7TMR-DISM_7TM"/>
    <property type="match status" value="1"/>
</dbReference>
<dbReference type="InterPro" id="IPR005467">
    <property type="entry name" value="His_kinase_dom"/>
</dbReference>
<reference evidence="16 17" key="1">
    <citation type="submission" date="2019-02" db="EMBL/GenBank/DDBJ databases">
        <title>Genomic Encyclopedia of Type Strains, Phase IV (KMG-IV): sequencing the most valuable type-strain genomes for metagenomic binning, comparative biology and taxonomic classification.</title>
        <authorList>
            <person name="Goeker M."/>
        </authorList>
    </citation>
    <scope>NUCLEOTIDE SEQUENCE [LARGE SCALE GENOMIC DNA]</scope>
    <source>
        <strain evidence="16 17">DSM 105135</strain>
    </source>
</reference>
<evidence type="ECO:0000256" key="13">
    <source>
        <dbReference type="SAM" id="SignalP"/>
    </source>
</evidence>
<evidence type="ECO:0000313" key="17">
    <source>
        <dbReference type="Proteomes" id="UP000292423"/>
    </source>
</evidence>
<dbReference type="Pfam" id="PF02518">
    <property type="entry name" value="HATPase_c"/>
    <property type="match status" value="1"/>
</dbReference>
<dbReference type="PRINTS" id="PR00344">
    <property type="entry name" value="BCTRLSENSOR"/>
</dbReference>
<feature type="modified residue" description="4-aspartylphosphate" evidence="11">
    <location>
        <position position="893"/>
    </location>
</feature>
<keyword evidence="4" id="KW-0808">Transferase</keyword>
<evidence type="ECO:0000256" key="9">
    <source>
        <dbReference type="ARBA" id="ARBA00064003"/>
    </source>
</evidence>
<evidence type="ECO:0000256" key="3">
    <source>
        <dbReference type="ARBA" id="ARBA00022553"/>
    </source>
</evidence>
<feature type="domain" description="Histidine kinase" evidence="14">
    <location>
        <begin position="452"/>
        <end position="674"/>
    </location>
</feature>
<feature type="signal peptide" evidence="13">
    <location>
        <begin position="1"/>
        <end position="25"/>
    </location>
</feature>
<keyword evidence="6 16" id="KW-0418">Kinase</keyword>
<dbReference type="Pfam" id="PF00072">
    <property type="entry name" value="Response_reg"/>
    <property type="match status" value="2"/>
</dbReference>
<keyword evidence="7" id="KW-0067">ATP-binding</keyword>
<dbReference type="GO" id="GO:0005524">
    <property type="term" value="F:ATP binding"/>
    <property type="evidence" value="ECO:0007669"/>
    <property type="project" value="UniProtKB-KW"/>
</dbReference>
<dbReference type="InterPro" id="IPR004358">
    <property type="entry name" value="Sig_transdc_His_kin-like_C"/>
</dbReference>
<evidence type="ECO:0000259" key="15">
    <source>
        <dbReference type="PROSITE" id="PS50110"/>
    </source>
</evidence>
<comment type="catalytic activity">
    <reaction evidence="1">
        <text>ATP + protein L-histidine = ADP + protein N-phospho-L-histidine.</text>
        <dbReference type="EC" id="2.7.13.3"/>
    </reaction>
</comment>
<keyword evidence="12" id="KW-0812">Transmembrane</keyword>
<dbReference type="SUPFAM" id="SSF55874">
    <property type="entry name" value="ATPase domain of HSP90 chaperone/DNA topoisomerase II/histidine kinase"/>
    <property type="match status" value="1"/>
</dbReference>
<keyword evidence="17" id="KW-1185">Reference proteome</keyword>
<dbReference type="InterPro" id="IPR011006">
    <property type="entry name" value="CheY-like_superfamily"/>
</dbReference>
<dbReference type="InterPro" id="IPR003661">
    <property type="entry name" value="HisK_dim/P_dom"/>
</dbReference>
<dbReference type="Pfam" id="PF07696">
    <property type="entry name" value="7TMR-DISMED2"/>
    <property type="match status" value="1"/>
</dbReference>
<dbReference type="PROSITE" id="PS50109">
    <property type="entry name" value="HIS_KIN"/>
    <property type="match status" value="1"/>
</dbReference>
<dbReference type="RefSeq" id="WP_165391307.1">
    <property type="nucleotide sequence ID" value="NZ_SHKX01000010.1"/>
</dbReference>
<dbReference type="InterPro" id="IPR036890">
    <property type="entry name" value="HATPase_C_sf"/>
</dbReference>
<evidence type="ECO:0000256" key="2">
    <source>
        <dbReference type="ARBA" id="ARBA00012438"/>
    </source>
</evidence>
<feature type="modified residue" description="4-aspartylphosphate" evidence="11">
    <location>
        <position position="748"/>
    </location>
</feature>
<accession>A0A4Q7ZCP2</accession>
<evidence type="ECO:0000256" key="6">
    <source>
        <dbReference type="ARBA" id="ARBA00022777"/>
    </source>
</evidence>
<keyword evidence="8" id="KW-0902">Two-component regulatory system</keyword>
<name>A0A4Q7ZCP2_9GAMM</name>
<feature type="chain" id="PRO_5020337901" description="Sensory/regulatory protein RpfC" evidence="13">
    <location>
        <begin position="26"/>
        <end position="974"/>
    </location>
</feature>
<dbReference type="InterPro" id="IPR036097">
    <property type="entry name" value="HisK_dim/P_sf"/>
</dbReference>
<dbReference type="InterPro" id="IPR001789">
    <property type="entry name" value="Sig_transdc_resp-reg_receiver"/>
</dbReference>
<sequence length="974" mass="109405">MQGLRGMRFWVAFCLLAFLHGLAMASLVHDVADPQLRLGHGLQVFEDKSAQLDWQHLPPAGAQWQTIDREIPHFGYSNSAFWVQARLHNGAASVTPRLLEIAYPLLDDITVLLVDAEGRAVQQYHSGDAEPFSHRVVKHRLFLFPLTLQPGQDYRLLVRVESTSGLQIPLTLWEPHAFLDHDTNRQAALGFFYGALLVMVFYNLFIWLSIREKSYLYYVIFVLCFCTLLATLDGFTYQYLWPDAVWWNGRSVVVTLCLALGLSMVFSKHFLHTERYNPFMNRLLSGYAVVMALMTLGGLVFPYRIMIVITLVLSMGVSLTVITTGILNWRAGNRAARFYVLAWACLAFMVVLYDLSQLGFIPKSSLTNIGIQIGEFCEVLLLSFALADRINIARQDRMDAQDKALAEERRANAEREEHLRTKLKARDEEIRARQAVYQAQSESRAKSLFLATMSHEIRTPMNGVLGMTELLQNTDLTPQQQQFVQVISGSGKALLNIINDILDYSKIEAGKMDIEQIDMDLDNLMLECASVFSLTAEQKRLEFLAFVDTDVPVFINSDPTRIRQILLNLLGNAFKFTQKGQVSLRVHRLAESRAGQPVLRFEVADTGVGMDADQQARLFHPFEQADSSTTRRFGGTGLGLSICHHLVGLLGGEIGVRSRPGEGSAFWFTLPVTPASPDFVHDHLVPLTALHDLRILFVDDSPDFANMMMEQAAAWGMKPDFAHSGEDALIKLQAAAARGEPFDIATLDMRMPGMSGMELALWMTTDPVLMKTRRILLTAMRVYPGKEELARAGLSLVIQKPTSASVLRDALLKLLGRQEEFRSETDRRSDPGRFREWLGGKHVLVAEDNAVNQMVIVGMLRKLGLTSDVANNGQEALGLYRARPASYDLVLMDCEMPEMDGYAATEAIRQLERERGIPPGVIVALTAHAMREQQQQCLQSGMDDFLTKPLELERLKQLLLRLFWKEPTAPPSDL</sequence>
<dbReference type="InterPro" id="IPR003594">
    <property type="entry name" value="HATPase_dom"/>
</dbReference>
<dbReference type="PANTHER" id="PTHR45339:SF1">
    <property type="entry name" value="HYBRID SIGNAL TRANSDUCTION HISTIDINE KINASE J"/>
    <property type="match status" value="1"/>
</dbReference>
<feature type="transmembrane region" description="Helical" evidence="12">
    <location>
        <begin position="307"/>
        <end position="329"/>
    </location>
</feature>
<dbReference type="Gene3D" id="3.30.565.10">
    <property type="entry name" value="Histidine kinase-like ATPase, C-terminal domain"/>
    <property type="match status" value="1"/>
</dbReference>
<evidence type="ECO:0000259" key="14">
    <source>
        <dbReference type="PROSITE" id="PS50109"/>
    </source>
</evidence>
<dbReference type="CDD" id="cd16922">
    <property type="entry name" value="HATPase_EvgS-ArcB-TorS-like"/>
    <property type="match status" value="1"/>
</dbReference>
<dbReference type="Proteomes" id="UP000292423">
    <property type="component" value="Unassembled WGS sequence"/>
</dbReference>
<organism evidence="16 17">
    <name type="scientific">Fluviicoccus keumensis</name>
    <dbReference type="NCBI Taxonomy" id="1435465"/>
    <lineage>
        <taxon>Bacteria</taxon>
        <taxon>Pseudomonadati</taxon>
        <taxon>Pseudomonadota</taxon>
        <taxon>Gammaproteobacteria</taxon>
        <taxon>Moraxellales</taxon>
        <taxon>Moraxellaceae</taxon>
        <taxon>Fluviicoccus</taxon>
    </lineage>
</organism>